<evidence type="ECO:0000313" key="2">
    <source>
        <dbReference type="EMBL" id="GMS87777.1"/>
    </source>
</evidence>
<evidence type="ECO:0000313" key="3">
    <source>
        <dbReference type="Proteomes" id="UP001432027"/>
    </source>
</evidence>
<protein>
    <recommendedName>
        <fullName evidence="4">BZIP domain-containing protein</fullName>
    </recommendedName>
</protein>
<dbReference type="Proteomes" id="UP001432027">
    <property type="component" value="Unassembled WGS sequence"/>
</dbReference>
<evidence type="ECO:0000256" key="1">
    <source>
        <dbReference type="SAM" id="MobiDB-lite"/>
    </source>
</evidence>
<dbReference type="Gene3D" id="1.20.5.170">
    <property type="match status" value="1"/>
</dbReference>
<accession>A0AAV5SWR4</accession>
<dbReference type="AlphaFoldDB" id="A0AAV5SWR4"/>
<proteinExistence type="predicted"/>
<reference evidence="2" key="1">
    <citation type="submission" date="2023-10" db="EMBL/GenBank/DDBJ databases">
        <title>Genome assembly of Pristionchus species.</title>
        <authorList>
            <person name="Yoshida K."/>
            <person name="Sommer R.J."/>
        </authorList>
    </citation>
    <scope>NUCLEOTIDE SEQUENCE</scope>
    <source>
        <strain evidence="2">RS0144</strain>
    </source>
</reference>
<organism evidence="2 3">
    <name type="scientific">Pristionchus entomophagus</name>
    <dbReference type="NCBI Taxonomy" id="358040"/>
    <lineage>
        <taxon>Eukaryota</taxon>
        <taxon>Metazoa</taxon>
        <taxon>Ecdysozoa</taxon>
        <taxon>Nematoda</taxon>
        <taxon>Chromadorea</taxon>
        <taxon>Rhabditida</taxon>
        <taxon>Rhabditina</taxon>
        <taxon>Diplogasteromorpha</taxon>
        <taxon>Diplogasteroidea</taxon>
        <taxon>Neodiplogasteridae</taxon>
        <taxon>Pristionchus</taxon>
    </lineage>
</organism>
<keyword evidence="3" id="KW-1185">Reference proteome</keyword>
<feature type="region of interest" description="Disordered" evidence="1">
    <location>
        <begin position="126"/>
        <end position="145"/>
    </location>
</feature>
<comment type="caution">
    <text evidence="2">The sequence shown here is derived from an EMBL/GenBank/DDBJ whole genome shotgun (WGS) entry which is preliminary data.</text>
</comment>
<feature type="compositionally biased region" description="Polar residues" evidence="1">
    <location>
        <begin position="136"/>
        <end position="145"/>
    </location>
</feature>
<evidence type="ECO:0008006" key="4">
    <source>
        <dbReference type="Google" id="ProtNLM"/>
    </source>
</evidence>
<sequence>MYYNDRQVSDWNTDEANDFHAQTAVFNPTTMHWDAEEIDRLLAPAPMLHAYNGNCNEVTSTSPALVDNSGHFWPDNQLFVPFLSGSGRLATQAGDFDDGNWMKPGCASHSGPSGRTMLQGSDEGEKANVTDAPITDDSSYGTSTRFDNLPPPREYVYLTAAERADPEYQKKRISNYKAVRVCRKEAKEREAYILSRLYLLEKTVAQHRISIPDAAHFGMKTGLESQVFVPKPNELKKIRLM</sequence>
<dbReference type="EMBL" id="BTSX01000003">
    <property type="protein sequence ID" value="GMS87777.1"/>
    <property type="molecule type" value="Genomic_DNA"/>
</dbReference>
<gene>
    <name evidence="2" type="ORF">PENTCL1PPCAC_9952</name>
</gene>
<name>A0AAV5SWR4_9BILA</name>